<evidence type="ECO:0000256" key="2">
    <source>
        <dbReference type="ARBA" id="ARBA00022448"/>
    </source>
</evidence>
<feature type="non-terminal residue" evidence="12">
    <location>
        <position position="1"/>
    </location>
</feature>
<dbReference type="FunFam" id="1.10.287.110:FF:000063">
    <property type="entry name" value="Translocation protein SEC63"/>
    <property type="match status" value="1"/>
</dbReference>
<dbReference type="Gene3D" id="1.10.150.20">
    <property type="entry name" value="5' to 3' exonuclease, C-terminal subdomain"/>
    <property type="match status" value="1"/>
</dbReference>
<name>A0A0B6Z3D8_9EUPU</name>
<reference evidence="12" key="1">
    <citation type="submission" date="2014-12" db="EMBL/GenBank/DDBJ databases">
        <title>Insight into the proteome of Arion vulgaris.</title>
        <authorList>
            <person name="Aradska J."/>
            <person name="Bulat T."/>
            <person name="Smidak R."/>
            <person name="Sarate P."/>
            <person name="Gangsoo J."/>
            <person name="Sialana F."/>
            <person name="Bilban M."/>
            <person name="Lubec G."/>
        </authorList>
    </citation>
    <scope>NUCLEOTIDE SEQUENCE</scope>
    <source>
        <tissue evidence="12">Skin</tissue>
    </source>
</reference>
<evidence type="ECO:0000259" key="11">
    <source>
        <dbReference type="PROSITE" id="PS50076"/>
    </source>
</evidence>
<dbReference type="GO" id="GO:0006620">
    <property type="term" value="P:post-translational protein targeting to endoplasmic reticulum membrane"/>
    <property type="evidence" value="ECO:0007669"/>
    <property type="project" value="TreeGrafter"/>
</dbReference>
<feature type="compositionally biased region" description="Acidic residues" evidence="9">
    <location>
        <begin position="608"/>
        <end position="626"/>
    </location>
</feature>
<feature type="domain" description="J" evidence="11">
    <location>
        <begin position="104"/>
        <end position="166"/>
    </location>
</feature>
<evidence type="ECO:0000256" key="9">
    <source>
        <dbReference type="SAM" id="MobiDB-lite"/>
    </source>
</evidence>
<dbReference type="PANTHER" id="PTHR24075:SF0">
    <property type="entry name" value="TRANSLOCATION PROTEIN SEC63 HOMOLOG"/>
    <property type="match status" value="1"/>
</dbReference>
<keyword evidence="7 10" id="KW-0472">Membrane</keyword>
<feature type="region of interest" description="Disordered" evidence="9">
    <location>
        <begin position="564"/>
        <end position="669"/>
    </location>
</feature>
<accession>A0A0B6Z3D8</accession>
<dbReference type="SUPFAM" id="SSF46565">
    <property type="entry name" value="Chaperone J-domain"/>
    <property type="match status" value="1"/>
</dbReference>
<dbReference type="SUPFAM" id="SSF81296">
    <property type="entry name" value="E set domains"/>
    <property type="match status" value="1"/>
</dbReference>
<evidence type="ECO:0000256" key="6">
    <source>
        <dbReference type="ARBA" id="ARBA00022989"/>
    </source>
</evidence>
<comment type="subcellular location">
    <subcellularLocation>
        <location evidence="1">Endoplasmic reticulum membrane</location>
        <topology evidence="1">Multi-pass membrane protein</topology>
    </subcellularLocation>
</comment>
<feature type="compositionally biased region" description="Low complexity" evidence="9">
    <location>
        <begin position="564"/>
        <end position="584"/>
    </location>
</feature>
<dbReference type="SMART" id="SM00271">
    <property type="entry name" value="DnaJ"/>
    <property type="match status" value="1"/>
</dbReference>
<dbReference type="GO" id="GO:0006614">
    <property type="term" value="P:SRP-dependent cotranslational protein targeting to membrane"/>
    <property type="evidence" value="ECO:0007669"/>
    <property type="project" value="TreeGrafter"/>
</dbReference>
<evidence type="ECO:0000256" key="7">
    <source>
        <dbReference type="ARBA" id="ARBA00023136"/>
    </source>
</evidence>
<gene>
    <name evidence="12" type="primary">ORF46965</name>
</gene>
<protein>
    <recommendedName>
        <fullName evidence="11">J domain-containing protein</fullName>
    </recommendedName>
</protein>
<evidence type="ECO:0000313" key="12">
    <source>
        <dbReference type="EMBL" id="CEK63048.1"/>
    </source>
</evidence>
<feature type="region of interest" description="Disordered" evidence="9">
    <location>
        <begin position="763"/>
        <end position="800"/>
    </location>
</feature>
<dbReference type="PANTHER" id="PTHR24075">
    <property type="entry name" value="SEC63 DOMAIN-CONTAINING"/>
    <property type="match status" value="1"/>
</dbReference>
<organism evidence="12">
    <name type="scientific">Arion vulgaris</name>
    <dbReference type="NCBI Taxonomy" id="1028688"/>
    <lineage>
        <taxon>Eukaryota</taxon>
        <taxon>Metazoa</taxon>
        <taxon>Spiralia</taxon>
        <taxon>Lophotrochozoa</taxon>
        <taxon>Mollusca</taxon>
        <taxon>Gastropoda</taxon>
        <taxon>Heterobranchia</taxon>
        <taxon>Euthyneura</taxon>
        <taxon>Panpulmonata</taxon>
        <taxon>Eupulmonata</taxon>
        <taxon>Stylommatophora</taxon>
        <taxon>Helicina</taxon>
        <taxon>Arionoidea</taxon>
        <taxon>Arionidae</taxon>
        <taxon>Arion</taxon>
    </lineage>
</organism>
<feature type="compositionally biased region" description="Acidic residues" evidence="9">
    <location>
        <begin position="783"/>
        <end position="800"/>
    </location>
</feature>
<dbReference type="PRINTS" id="PR00625">
    <property type="entry name" value="JDOMAIN"/>
</dbReference>
<dbReference type="CDD" id="cd06257">
    <property type="entry name" value="DnaJ"/>
    <property type="match status" value="1"/>
</dbReference>
<dbReference type="PROSITE" id="PS50076">
    <property type="entry name" value="DNAJ_2"/>
    <property type="match status" value="1"/>
</dbReference>
<keyword evidence="8" id="KW-0143">Chaperone</keyword>
<evidence type="ECO:0000256" key="8">
    <source>
        <dbReference type="ARBA" id="ARBA00023186"/>
    </source>
</evidence>
<dbReference type="Pfam" id="PF00226">
    <property type="entry name" value="DnaJ"/>
    <property type="match status" value="1"/>
</dbReference>
<dbReference type="SMART" id="SM00973">
    <property type="entry name" value="Sec63"/>
    <property type="match status" value="1"/>
</dbReference>
<feature type="compositionally biased region" description="Acidic residues" evidence="9">
    <location>
        <begin position="507"/>
        <end position="522"/>
    </location>
</feature>
<evidence type="ECO:0000256" key="3">
    <source>
        <dbReference type="ARBA" id="ARBA00022692"/>
    </source>
</evidence>
<dbReference type="FunFam" id="1.10.3380.10:FF:000003">
    <property type="entry name" value="SEC63 homolog, protein translocation regulator"/>
    <property type="match status" value="1"/>
</dbReference>
<dbReference type="EMBL" id="HACG01016183">
    <property type="protein sequence ID" value="CEK63048.1"/>
    <property type="molecule type" value="Transcribed_RNA"/>
</dbReference>
<proteinExistence type="predicted"/>
<dbReference type="Pfam" id="PF02889">
    <property type="entry name" value="Sec63"/>
    <property type="match status" value="1"/>
</dbReference>
<dbReference type="InterPro" id="IPR035892">
    <property type="entry name" value="C2_domain_sf"/>
</dbReference>
<dbReference type="AlphaFoldDB" id="A0A0B6Z3D8"/>
<feature type="compositionally biased region" description="Basic and acidic residues" evidence="9">
    <location>
        <begin position="594"/>
        <end position="607"/>
    </location>
</feature>
<evidence type="ECO:0000256" key="1">
    <source>
        <dbReference type="ARBA" id="ARBA00004477"/>
    </source>
</evidence>
<dbReference type="GO" id="GO:0008320">
    <property type="term" value="F:protein transmembrane transporter activity"/>
    <property type="evidence" value="ECO:0007669"/>
    <property type="project" value="TreeGrafter"/>
</dbReference>
<feature type="compositionally biased region" description="Basic residues" evidence="9">
    <location>
        <begin position="541"/>
        <end position="550"/>
    </location>
</feature>
<keyword evidence="4" id="KW-0256">Endoplasmic reticulum</keyword>
<evidence type="ECO:0000256" key="4">
    <source>
        <dbReference type="ARBA" id="ARBA00022824"/>
    </source>
</evidence>
<dbReference type="Gene3D" id="2.60.40.150">
    <property type="entry name" value="C2 domain"/>
    <property type="match status" value="1"/>
</dbReference>
<dbReference type="SUPFAM" id="SSF158702">
    <property type="entry name" value="Sec63 N-terminal domain-like"/>
    <property type="match status" value="1"/>
</dbReference>
<dbReference type="InterPro" id="IPR014756">
    <property type="entry name" value="Ig_E-set"/>
</dbReference>
<keyword evidence="6 10" id="KW-1133">Transmembrane helix</keyword>
<feature type="region of interest" description="Disordered" evidence="9">
    <location>
        <begin position="507"/>
        <end position="550"/>
    </location>
</feature>
<dbReference type="GO" id="GO:0031207">
    <property type="term" value="C:Sec62/Sec63 complex"/>
    <property type="evidence" value="ECO:0007669"/>
    <property type="project" value="TreeGrafter"/>
</dbReference>
<dbReference type="GO" id="GO:0003723">
    <property type="term" value="F:RNA binding"/>
    <property type="evidence" value="ECO:0007669"/>
    <property type="project" value="TreeGrafter"/>
</dbReference>
<sequence length="800" mass="91521">TMAGMQFEYDEEGGTFFYFLLSFWALILIPSTYFLWPAKQQSGVEDKKRKCRCPHCTKKIEAIAKEKATVKPTVIKLVLGVGWLIFILLAWKVSMIQLDYVEYDPFFELAIDRGASAGEIKRAYRKLSLIYHPDRETGDPKKFMRIAKAYAALTDEESRKNWEEFGNPDGPEATRFGIALPKWIVERENSMWVLAIYGLVFMIILPIVVGIWWYRSIKFSGDQVLLDTTKLYYYFINKTPNMILKRTVMVLAASCEFDRTHNAEIIERPTDNEELPALIKELQNVQEKNKERPLCFAYSVKARALVLAHFQRLQLPPDTLEIDQKYILKKCPYLINDMINICASLVAMAMTGRVSQSPRLESIENFMKLSQMVVQALDEKSSPLLQLPHITADMLRHFTTRKRNIRHICDLVSMNDDERRLMLRGLSDSDYLDVMAVCAKLPYVEMSVKTEVLDEEDPTITAGSIVTVTVKLSRKDMGEMFEKQIVLPGVTEEVGDHIDNVVAVVEEDTEEKEHEEEDEEEKQGDHASQVDSKAKAWEKNKKGKKKGGKVKKKVKQVYQWKTAAQVKTETAATATSTAVVAKVSPETGSTEASKSPKAEKKEKHIDDEGAEASEEENNGSEVEEEDTHVAVISEDKQTKPKKSAADEDEEEDDWDSYKMESKKENSLDTKLKESHPVHCPYFPGEKQEAWWVYVADRKRHLLVTVPVYICSLKKEEEIQLKFSAPQKAGHYQYTGVLRSDSYYVDFDQSQTIKLDVKEAKVVEDHPQWDISEDEEDKDKGNDEESEDDDSDYSSEVDASE</sequence>
<dbReference type="InterPro" id="IPR036869">
    <property type="entry name" value="J_dom_sf"/>
</dbReference>
<feature type="transmembrane region" description="Helical" evidence="10">
    <location>
        <begin position="16"/>
        <end position="36"/>
    </location>
</feature>
<evidence type="ECO:0000256" key="5">
    <source>
        <dbReference type="ARBA" id="ARBA00022927"/>
    </source>
</evidence>
<feature type="transmembrane region" description="Helical" evidence="10">
    <location>
        <begin position="74"/>
        <end position="91"/>
    </location>
</feature>
<keyword evidence="2" id="KW-0813">Transport</keyword>
<feature type="transmembrane region" description="Helical" evidence="10">
    <location>
        <begin position="191"/>
        <end position="214"/>
    </location>
</feature>
<dbReference type="InterPro" id="IPR001623">
    <property type="entry name" value="DnaJ_domain"/>
</dbReference>
<keyword evidence="5" id="KW-0653">Protein transport</keyword>
<feature type="compositionally biased region" description="Basic and acidic residues" evidence="9">
    <location>
        <begin position="655"/>
        <end position="669"/>
    </location>
</feature>
<evidence type="ECO:0000256" key="10">
    <source>
        <dbReference type="SAM" id="Phobius"/>
    </source>
</evidence>
<keyword evidence="3 10" id="KW-0812">Transmembrane</keyword>
<dbReference type="Gene3D" id="1.10.287.110">
    <property type="entry name" value="DnaJ domain"/>
    <property type="match status" value="1"/>
</dbReference>
<dbReference type="InterPro" id="IPR004179">
    <property type="entry name" value="Sec63-dom"/>
</dbReference>
<dbReference type="Gene3D" id="1.10.3380.10">
    <property type="entry name" value="Sec63 N-terminal domain-like domain"/>
    <property type="match status" value="1"/>
</dbReference>